<dbReference type="EMBL" id="BMJQ01000001">
    <property type="protein sequence ID" value="GGF02564.1"/>
    <property type="molecule type" value="Genomic_DNA"/>
</dbReference>
<name>A0A8J3E1N1_9PROT</name>
<protein>
    <submittedName>
        <fullName evidence="1">Uncharacterized protein</fullName>
    </submittedName>
</protein>
<sequence>MLTRSHIRTVTFERPFRLAGCDGEQPAGRYVVETEEELLQSLSFPAWHRVRSTLRAADPPAGAMRQQVAEIHPADLEQALAQDAAGTVAQPSG</sequence>
<evidence type="ECO:0000313" key="1">
    <source>
        <dbReference type="EMBL" id="GGF02564.1"/>
    </source>
</evidence>
<reference evidence="1" key="2">
    <citation type="submission" date="2020-09" db="EMBL/GenBank/DDBJ databases">
        <authorList>
            <person name="Sun Q."/>
            <person name="Zhou Y."/>
        </authorList>
    </citation>
    <scope>NUCLEOTIDE SEQUENCE</scope>
    <source>
        <strain evidence="1">CGMCC 1.15725</strain>
    </source>
</reference>
<evidence type="ECO:0000313" key="2">
    <source>
        <dbReference type="Proteomes" id="UP000646365"/>
    </source>
</evidence>
<proteinExistence type="predicted"/>
<comment type="caution">
    <text evidence="1">The sequence shown here is derived from an EMBL/GenBank/DDBJ whole genome shotgun (WGS) entry which is preliminary data.</text>
</comment>
<gene>
    <name evidence="1" type="ORF">GCM10011611_05060</name>
</gene>
<accession>A0A8J3E1N1</accession>
<dbReference type="Proteomes" id="UP000646365">
    <property type="component" value="Unassembled WGS sequence"/>
</dbReference>
<dbReference type="RefSeq" id="WP_189042105.1">
    <property type="nucleotide sequence ID" value="NZ_BMJQ01000001.1"/>
</dbReference>
<dbReference type="AlphaFoldDB" id="A0A8J3E1N1"/>
<keyword evidence="2" id="KW-1185">Reference proteome</keyword>
<organism evidence="1 2">
    <name type="scientific">Aliidongia dinghuensis</name>
    <dbReference type="NCBI Taxonomy" id="1867774"/>
    <lineage>
        <taxon>Bacteria</taxon>
        <taxon>Pseudomonadati</taxon>
        <taxon>Pseudomonadota</taxon>
        <taxon>Alphaproteobacteria</taxon>
        <taxon>Rhodospirillales</taxon>
        <taxon>Dongiaceae</taxon>
        <taxon>Aliidongia</taxon>
    </lineage>
</organism>
<reference evidence="1" key="1">
    <citation type="journal article" date="2014" name="Int. J. Syst. Evol. Microbiol.">
        <title>Complete genome sequence of Corynebacterium casei LMG S-19264T (=DSM 44701T), isolated from a smear-ripened cheese.</title>
        <authorList>
            <consortium name="US DOE Joint Genome Institute (JGI-PGF)"/>
            <person name="Walter F."/>
            <person name="Albersmeier A."/>
            <person name="Kalinowski J."/>
            <person name="Ruckert C."/>
        </authorList>
    </citation>
    <scope>NUCLEOTIDE SEQUENCE</scope>
    <source>
        <strain evidence="1">CGMCC 1.15725</strain>
    </source>
</reference>